<organism evidence="2 3">
    <name type="scientific">Crenichthys baileyi</name>
    <name type="common">White River springfish</name>
    <dbReference type="NCBI Taxonomy" id="28760"/>
    <lineage>
        <taxon>Eukaryota</taxon>
        <taxon>Metazoa</taxon>
        <taxon>Chordata</taxon>
        <taxon>Craniata</taxon>
        <taxon>Vertebrata</taxon>
        <taxon>Euteleostomi</taxon>
        <taxon>Actinopterygii</taxon>
        <taxon>Neopterygii</taxon>
        <taxon>Teleostei</taxon>
        <taxon>Neoteleostei</taxon>
        <taxon>Acanthomorphata</taxon>
        <taxon>Ovalentaria</taxon>
        <taxon>Atherinomorphae</taxon>
        <taxon>Cyprinodontiformes</taxon>
        <taxon>Goodeidae</taxon>
        <taxon>Crenichthys</taxon>
    </lineage>
</organism>
<reference evidence="2 3" key="1">
    <citation type="submission" date="2021-06" db="EMBL/GenBank/DDBJ databases">
        <authorList>
            <person name="Palmer J.M."/>
        </authorList>
    </citation>
    <scope>NUCLEOTIDE SEQUENCE [LARGE SCALE GENOMIC DNA]</scope>
    <source>
        <strain evidence="2 3">MEX-2019</strain>
        <tissue evidence="2">Muscle</tissue>
    </source>
</reference>
<feature type="region of interest" description="Disordered" evidence="1">
    <location>
        <begin position="201"/>
        <end position="257"/>
    </location>
</feature>
<feature type="compositionally biased region" description="Basic and acidic residues" evidence="1">
    <location>
        <begin position="201"/>
        <end position="221"/>
    </location>
</feature>
<sequence>MSEMKVEAEDPGGLSLEPPIPAASTSELEQKQDSKDLLFPVLQMLVIKEVPHGWSSSLDQQHPELPHIKEEDEELWINQEEERLTVKIEDEKKPQLSELHHIKTEDNRETEASTTCLFEQMETEPGGEDCGGPEPDRNPDPACSSQEMFPLHQMLVIKEVPHDWSSSLDQQHPELPHIKEEDEELWINQEEERLTVKIDDEEKPQLSELHHIKTEDNRVKETLTTYSFEKMETEPDGEDDGGPEPDRNPDPECSSQK</sequence>
<dbReference type="AlphaFoldDB" id="A0AAV9QPI0"/>
<feature type="region of interest" description="Disordered" evidence="1">
    <location>
        <begin position="1"/>
        <end position="32"/>
    </location>
</feature>
<feature type="region of interest" description="Disordered" evidence="1">
    <location>
        <begin position="122"/>
        <end position="145"/>
    </location>
</feature>
<evidence type="ECO:0000313" key="2">
    <source>
        <dbReference type="EMBL" id="KAK5598707.1"/>
    </source>
</evidence>
<dbReference type="Proteomes" id="UP001311232">
    <property type="component" value="Unassembled WGS sequence"/>
</dbReference>
<feature type="compositionally biased region" description="Acidic residues" evidence="1">
    <location>
        <begin position="234"/>
        <end position="243"/>
    </location>
</feature>
<comment type="caution">
    <text evidence="2">The sequence shown here is derived from an EMBL/GenBank/DDBJ whole genome shotgun (WGS) entry which is preliminary data.</text>
</comment>
<keyword evidence="3" id="KW-1185">Reference proteome</keyword>
<name>A0AAV9QPI0_9TELE</name>
<evidence type="ECO:0000313" key="3">
    <source>
        <dbReference type="Proteomes" id="UP001311232"/>
    </source>
</evidence>
<dbReference type="EMBL" id="JAHHUM010003021">
    <property type="protein sequence ID" value="KAK5598707.1"/>
    <property type="molecule type" value="Genomic_DNA"/>
</dbReference>
<feature type="non-terminal residue" evidence="2">
    <location>
        <position position="257"/>
    </location>
</feature>
<accession>A0AAV9QPI0</accession>
<protein>
    <submittedName>
        <fullName evidence="2">Uncharacterized protein</fullName>
    </submittedName>
</protein>
<evidence type="ECO:0000256" key="1">
    <source>
        <dbReference type="SAM" id="MobiDB-lite"/>
    </source>
</evidence>
<proteinExistence type="predicted"/>
<gene>
    <name evidence="2" type="ORF">CRENBAI_005838</name>
</gene>